<gene>
    <name evidence="3" type="ORF">SOCE26_100030</name>
</gene>
<dbReference type="Proteomes" id="UP000238348">
    <property type="component" value="Chromosome"/>
</dbReference>
<keyword evidence="2" id="KW-0812">Transmembrane</keyword>
<sequence>MLLGAYPNEIALVVFLVILVLLATKVGRFGEAIGGLFERKRATADGSAPEDRAETAEERPEG</sequence>
<evidence type="ECO:0000256" key="1">
    <source>
        <dbReference type="SAM" id="MobiDB-lite"/>
    </source>
</evidence>
<feature type="region of interest" description="Disordered" evidence="1">
    <location>
        <begin position="42"/>
        <end position="62"/>
    </location>
</feature>
<dbReference type="OrthoDB" id="5526112at2"/>
<name>A0A2L0FA62_SORCE</name>
<evidence type="ECO:0000313" key="3">
    <source>
        <dbReference type="EMBL" id="AUX48465.1"/>
    </source>
</evidence>
<dbReference type="EMBL" id="CP012673">
    <property type="protein sequence ID" value="AUX48465.1"/>
    <property type="molecule type" value="Genomic_DNA"/>
</dbReference>
<reference evidence="3 4" key="1">
    <citation type="submission" date="2015-09" db="EMBL/GenBank/DDBJ databases">
        <title>Sorangium comparison.</title>
        <authorList>
            <person name="Zaburannyi N."/>
            <person name="Bunk B."/>
            <person name="Overmann J."/>
            <person name="Mueller R."/>
        </authorList>
    </citation>
    <scope>NUCLEOTIDE SEQUENCE [LARGE SCALE GENOMIC DNA]</scope>
    <source>
        <strain evidence="3 4">So ce26</strain>
    </source>
</reference>
<protein>
    <submittedName>
        <fullName evidence="3">Uncharacterized protein</fullName>
    </submittedName>
</protein>
<accession>A0A2L0FA62</accession>
<feature type="transmembrane region" description="Helical" evidence="2">
    <location>
        <begin position="6"/>
        <end position="24"/>
    </location>
</feature>
<dbReference type="RefSeq" id="WP_104986320.1">
    <property type="nucleotide sequence ID" value="NZ_CP012673.1"/>
</dbReference>
<keyword evidence="2" id="KW-1133">Transmembrane helix</keyword>
<evidence type="ECO:0000313" key="4">
    <source>
        <dbReference type="Proteomes" id="UP000238348"/>
    </source>
</evidence>
<dbReference type="AlphaFoldDB" id="A0A2L0FA62"/>
<proteinExistence type="predicted"/>
<organism evidence="3 4">
    <name type="scientific">Sorangium cellulosum</name>
    <name type="common">Polyangium cellulosum</name>
    <dbReference type="NCBI Taxonomy" id="56"/>
    <lineage>
        <taxon>Bacteria</taxon>
        <taxon>Pseudomonadati</taxon>
        <taxon>Myxococcota</taxon>
        <taxon>Polyangia</taxon>
        <taxon>Polyangiales</taxon>
        <taxon>Polyangiaceae</taxon>
        <taxon>Sorangium</taxon>
    </lineage>
</organism>
<evidence type="ECO:0000256" key="2">
    <source>
        <dbReference type="SAM" id="Phobius"/>
    </source>
</evidence>
<keyword evidence="2" id="KW-0472">Membrane</keyword>